<dbReference type="KEGG" id="gsn:YC6258_01131"/>
<sequence length="515" mass="57412">MAVYAQLEQHCRRHPDRMALTVGRQRLNYGQLWRRCQQARDRINQLPLDRVSRDFELPEHARLTAICLGNHHRFVELFLTASAAPNVVAVLDPGLPAGVLQSVLQRLKPDLLILPEQRHPLYALARELGITVDCMDHPEHEVPESASLSVVPVQSAHQDDQPFLIGLTSGTTSMPKAFIRSRRSWRESLEHSQQVFSLHADMTTLAPGSMTQGIALFALLESLNAGAEFVTDGDFNVITLARRLAEGHIRRLVVVPTMIAALAVYAQNKPLQFPAVIQVVSAGAKFERHHWQQCQQLFPAANIFEYYGASELSFVSVNPLTPGNIDHAIDTVGHAFPGVEISIRDQHGHELPDGQSGQVYLRSPLICQGYLWHDETATFQQNQWGATVGDLGYLQDGRLTIVGRAGGMVVSRGHNIYLSEVERALKATGLIAEAVVLGIKDAYAGQRLVAIVQPLLDRPLTTDDLKHACRPHIGRHKIPQEIYRLQHWPLTVSGKIARKTLELWIQQHHAALQRL</sequence>
<evidence type="ECO:0000313" key="5">
    <source>
        <dbReference type="EMBL" id="AJQ93179.1"/>
    </source>
</evidence>
<dbReference type="PANTHER" id="PTHR43201:SF5">
    <property type="entry name" value="MEDIUM-CHAIN ACYL-COA LIGASE ACSF2, MITOCHONDRIAL"/>
    <property type="match status" value="1"/>
</dbReference>
<dbReference type="GO" id="GO:0031956">
    <property type="term" value="F:medium-chain fatty acid-CoA ligase activity"/>
    <property type="evidence" value="ECO:0007669"/>
    <property type="project" value="TreeGrafter"/>
</dbReference>
<evidence type="ECO:0000256" key="2">
    <source>
        <dbReference type="ARBA" id="ARBA00022598"/>
    </source>
</evidence>
<proteinExistence type="inferred from homology"/>
<feature type="domain" description="AMP-binding enzyme C-terminal" evidence="4">
    <location>
        <begin position="420"/>
        <end position="495"/>
    </location>
</feature>
<dbReference type="EC" id="6.2.1.3" evidence="5"/>
<comment type="similarity">
    <text evidence="1">Belongs to the ATP-dependent AMP-binding enzyme family.</text>
</comment>
<dbReference type="EMBL" id="CP007142">
    <property type="protein sequence ID" value="AJQ93179.1"/>
    <property type="molecule type" value="Genomic_DNA"/>
</dbReference>
<keyword evidence="6" id="KW-1185">Reference proteome</keyword>
<evidence type="ECO:0000259" key="4">
    <source>
        <dbReference type="Pfam" id="PF13193"/>
    </source>
</evidence>
<keyword evidence="2 5" id="KW-0436">Ligase</keyword>
<dbReference type="Gene3D" id="3.30.300.30">
    <property type="match status" value="1"/>
</dbReference>
<dbReference type="OrthoDB" id="9803968at2"/>
<gene>
    <name evidence="5" type="ORF">YC6258_01131</name>
</gene>
<dbReference type="InterPro" id="IPR042099">
    <property type="entry name" value="ANL_N_sf"/>
</dbReference>
<dbReference type="InterPro" id="IPR020845">
    <property type="entry name" value="AMP-binding_CS"/>
</dbReference>
<dbReference type="InterPro" id="IPR025110">
    <property type="entry name" value="AMP-bd_C"/>
</dbReference>
<organism evidence="5 6">
    <name type="scientific">Gynuella sunshinyii YC6258</name>
    <dbReference type="NCBI Taxonomy" id="1445510"/>
    <lineage>
        <taxon>Bacteria</taxon>
        <taxon>Pseudomonadati</taxon>
        <taxon>Pseudomonadota</taxon>
        <taxon>Gammaproteobacteria</taxon>
        <taxon>Oceanospirillales</taxon>
        <taxon>Saccharospirillaceae</taxon>
        <taxon>Gynuella</taxon>
    </lineage>
</organism>
<dbReference type="PROSITE" id="PS00455">
    <property type="entry name" value="AMP_BINDING"/>
    <property type="match status" value="1"/>
</dbReference>
<protein>
    <submittedName>
        <fullName evidence="5">Acyl-CoA synthetase (AMP-forming)/AMP-acid ligase II</fullName>
        <ecNumber evidence="5">6.2.1.3</ecNumber>
    </submittedName>
</protein>
<feature type="domain" description="AMP-dependent synthetase/ligase" evidence="3">
    <location>
        <begin position="7"/>
        <end position="371"/>
    </location>
</feature>
<evidence type="ECO:0000256" key="1">
    <source>
        <dbReference type="ARBA" id="ARBA00006432"/>
    </source>
</evidence>
<evidence type="ECO:0000313" key="6">
    <source>
        <dbReference type="Proteomes" id="UP000032266"/>
    </source>
</evidence>
<dbReference type="InterPro" id="IPR000873">
    <property type="entry name" value="AMP-dep_synth/lig_dom"/>
</dbReference>
<dbReference type="InterPro" id="IPR045851">
    <property type="entry name" value="AMP-bd_C_sf"/>
</dbReference>
<dbReference type="HOGENOM" id="CLU_000022_59_0_6"/>
<dbReference type="STRING" id="1445510.YC6258_01131"/>
<evidence type="ECO:0000259" key="3">
    <source>
        <dbReference type="Pfam" id="PF00501"/>
    </source>
</evidence>
<dbReference type="Gene3D" id="3.40.50.12780">
    <property type="entry name" value="N-terminal domain of ligase-like"/>
    <property type="match status" value="1"/>
</dbReference>
<accession>A0A0C5VSD1</accession>
<dbReference type="AlphaFoldDB" id="A0A0C5VSD1"/>
<dbReference type="GO" id="GO:0004467">
    <property type="term" value="F:long-chain fatty acid-CoA ligase activity"/>
    <property type="evidence" value="ECO:0007669"/>
    <property type="project" value="UniProtKB-EC"/>
</dbReference>
<dbReference type="Proteomes" id="UP000032266">
    <property type="component" value="Chromosome"/>
</dbReference>
<dbReference type="PATRIC" id="fig|1445510.3.peg.1104"/>
<dbReference type="SUPFAM" id="SSF56801">
    <property type="entry name" value="Acetyl-CoA synthetase-like"/>
    <property type="match status" value="1"/>
</dbReference>
<dbReference type="RefSeq" id="WP_044616059.1">
    <property type="nucleotide sequence ID" value="NZ_CP007142.1"/>
</dbReference>
<name>A0A0C5VSD1_9GAMM</name>
<reference evidence="5 6" key="1">
    <citation type="submission" date="2014-01" db="EMBL/GenBank/DDBJ databases">
        <title>Full genme sequencing of cellulolytic bacterium Gynuella sunshinyii YC6258T gen. nov., sp. nov.</title>
        <authorList>
            <person name="Khan H."/>
            <person name="Chung E.J."/>
            <person name="Chung Y.R."/>
        </authorList>
    </citation>
    <scope>NUCLEOTIDE SEQUENCE [LARGE SCALE GENOMIC DNA]</scope>
    <source>
        <strain evidence="5 6">YC6258</strain>
    </source>
</reference>
<dbReference type="Pfam" id="PF13193">
    <property type="entry name" value="AMP-binding_C"/>
    <property type="match status" value="1"/>
</dbReference>
<dbReference type="PANTHER" id="PTHR43201">
    <property type="entry name" value="ACYL-COA SYNTHETASE"/>
    <property type="match status" value="1"/>
</dbReference>
<dbReference type="Pfam" id="PF00501">
    <property type="entry name" value="AMP-binding"/>
    <property type="match status" value="1"/>
</dbReference>